<reference evidence="3 4" key="1">
    <citation type="journal article" date="2011" name="J. Bacteriol.">
        <title>Complete genome sequences of the chemolithoautotrophic Oligotropha carboxidovorans strains OM4 and OM5.</title>
        <authorList>
            <person name="Volland S."/>
            <person name="Rachinger M."/>
            <person name="Strittmatter A."/>
            <person name="Daniel R."/>
            <person name="Gottschalk G."/>
            <person name="Meyer O."/>
        </authorList>
    </citation>
    <scope>NUCLEOTIDE SEQUENCE [LARGE SCALE GENOMIC DNA]</scope>
    <source>
        <strain evidence="4">ATCC 49405 / DSM 1227 / KCTC 32145 / OM5</strain>
    </source>
</reference>
<dbReference type="Proteomes" id="UP000007730">
    <property type="component" value="Chromosome"/>
</dbReference>
<sequence length="153" mass="16417">MRKVVPMRLRILASLAVLVGSTACAVADSGGAFAIPGKAGVPVVINGRIASFAMVEGDWGLARGVHVQPTVYGGWDRYERPPVGHYYPSLGRRPGYGRLEVEPPANRKLPQPAESYHQSWSARSAPPAPPPAAVPMDPPAVIVAPRPYQEFRN</sequence>
<protein>
    <submittedName>
        <fullName evidence="3">Uncharacterized protein</fullName>
    </submittedName>
</protein>
<dbReference type="HOGENOM" id="CLU_1711392_0_0_5"/>
<dbReference type="EMBL" id="CP002826">
    <property type="protein sequence ID" value="AEI07062.1"/>
    <property type="molecule type" value="Genomic_DNA"/>
</dbReference>
<dbReference type="OrthoDB" id="7960044at2"/>
<proteinExistence type="predicted"/>
<evidence type="ECO:0000313" key="3">
    <source>
        <dbReference type="EMBL" id="AEI07062.1"/>
    </source>
</evidence>
<dbReference type="PROSITE" id="PS51257">
    <property type="entry name" value="PROKAR_LIPOPROTEIN"/>
    <property type="match status" value="1"/>
</dbReference>
<feature type="chain" id="PRO_5003367784" evidence="2">
    <location>
        <begin position="28"/>
        <end position="153"/>
    </location>
</feature>
<organism evidence="3 4">
    <name type="scientific">Afipia carboxidovorans (strain ATCC 49405 / DSM 1227 / KCTC 32145 / OM5)</name>
    <name type="common">Oligotropha carboxidovorans</name>
    <dbReference type="NCBI Taxonomy" id="504832"/>
    <lineage>
        <taxon>Bacteria</taxon>
        <taxon>Pseudomonadati</taxon>
        <taxon>Pseudomonadota</taxon>
        <taxon>Alphaproteobacteria</taxon>
        <taxon>Hyphomicrobiales</taxon>
        <taxon>Nitrobacteraceae</taxon>
        <taxon>Afipia</taxon>
    </lineage>
</organism>
<dbReference type="AlphaFoldDB" id="F8BZZ7"/>
<accession>F8BZZ7</accession>
<name>F8BZZ7_AFIC5</name>
<gene>
    <name evidence="3" type="ordered locus">OCA5_c23650</name>
</gene>
<keyword evidence="4" id="KW-1185">Reference proteome</keyword>
<feature type="region of interest" description="Disordered" evidence="1">
    <location>
        <begin position="95"/>
        <end position="139"/>
    </location>
</feature>
<dbReference type="RefSeq" id="WP_013913207.1">
    <property type="nucleotide sequence ID" value="NC_015684.1"/>
</dbReference>
<evidence type="ECO:0000313" key="4">
    <source>
        <dbReference type="Proteomes" id="UP000007730"/>
    </source>
</evidence>
<feature type="compositionally biased region" description="Pro residues" evidence="1">
    <location>
        <begin position="126"/>
        <end position="138"/>
    </location>
</feature>
<feature type="signal peptide" evidence="2">
    <location>
        <begin position="1"/>
        <end position="27"/>
    </location>
</feature>
<keyword evidence="2" id="KW-0732">Signal</keyword>
<dbReference type="PATRIC" id="fig|504832.7.peg.2491"/>
<evidence type="ECO:0000256" key="1">
    <source>
        <dbReference type="SAM" id="MobiDB-lite"/>
    </source>
</evidence>
<dbReference type="eggNOG" id="ENOG502ZMF7">
    <property type="taxonomic scope" value="Bacteria"/>
</dbReference>
<evidence type="ECO:0000256" key="2">
    <source>
        <dbReference type="SAM" id="SignalP"/>
    </source>
</evidence>
<dbReference type="KEGG" id="ocg:OCA5_c23650"/>